<dbReference type="InterPro" id="IPR001173">
    <property type="entry name" value="Glyco_trans_2-like"/>
</dbReference>
<name>A0A1A9HZR5_9BACT</name>
<sequence>MSHQFSIILPVKNGGRYVKECIQSVLAQTYTRFNFIILDNNSTDGTTEYIRSLKDPRIILHRSEKDLEMAANWNRALSVPTNPFITFIGHDDVLYANYLEAMHCLIRQYPEASIYQTHFQYINKDGRPVRPCQPMPETMDAAAFLEGEFKQTIDSMGTGYLFRAADFIRCGGFDAAYPNLLFADYQLFVSLTARSFIAVSPQTCFSYRLHNSLSISTNVDRYRVAFDRYIHFLNRLRQSSAQAQEAINTSGADFLMFYCRSLSHRLAKSPVKERYTAGRFIGDCKRYAALLGIPEKFRPYADPTLLLAAFLDSNRFTGRLYRLMRGIQ</sequence>
<dbReference type="RefSeq" id="WP_067753809.1">
    <property type="nucleotide sequence ID" value="NZ_CP015772.1"/>
</dbReference>
<evidence type="ECO:0000313" key="2">
    <source>
        <dbReference type="EMBL" id="ANH80763.1"/>
    </source>
</evidence>
<accession>A0A1A9HZR5</accession>
<dbReference type="Gene3D" id="3.90.550.10">
    <property type="entry name" value="Spore Coat Polysaccharide Biosynthesis Protein SpsA, Chain A"/>
    <property type="match status" value="1"/>
</dbReference>
<dbReference type="InterPro" id="IPR029044">
    <property type="entry name" value="Nucleotide-diphossugar_trans"/>
</dbReference>
<dbReference type="PANTHER" id="PTHR43685:SF2">
    <property type="entry name" value="GLYCOSYLTRANSFERASE 2-LIKE DOMAIN-CONTAINING PROTEIN"/>
    <property type="match status" value="1"/>
</dbReference>
<organism evidence="2 3">
    <name type="scientific">Niabella ginsenosidivorans</name>
    <dbReference type="NCBI Taxonomy" id="1176587"/>
    <lineage>
        <taxon>Bacteria</taxon>
        <taxon>Pseudomonadati</taxon>
        <taxon>Bacteroidota</taxon>
        <taxon>Chitinophagia</taxon>
        <taxon>Chitinophagales</taxon>
        <taxon>Chitinophagaceae</taxon>
        <taxon>Niabella</taxon>
    </lineage>
</organism>
<dbReference type="Pfam" id="PF00535">
    <property type="entry name" value="Glycos_transf_2"/>
    <property type="match status" value="1"/>
</dbReference>
<evidence type="ECO:0000259" key="1">
    <source>
        <dbReference type="Pfam" id="PF00535"/>
    </source>
</evidence>
<dbReference type="KEGG" id="nia:A8C56_07015"/>
<keyword evidence="3" id="KW-1185">Reference proteome</keyword>
<gene>
    <name evidence="2" type="ORF">A8C56_07015</name>
</gene>
<dbReference type="InterPro" id="IPR050834">
    <property type="entry name" value="Glycosyltransf_2"/>
</dbReference>
<dbReference type="EMBL" id="CP015772">
    <property type="protein sequence ID" value="ANH80763.1"/>
    <property type="molecule type" value="Genomic_DNA"/>
</dbReference>
<dbReference type="SUPFAM" id="SSF53448">
    <property type="entry name" value="Nucleotide-diphospho-sugar transferases"/>
    <property type="match status" value="1"/>
</dbReference>
<dbReference type="PANTHER" id="PTHR43685">
    <property type="entry name" value="GLYCOSYLTRANSFERASE"/>
    <property type="match status" value="1"/>
</dbReference>
<dbReference type="STRING" id="1176587.A8C56_07015"/>
<dbReference type="Proteomes" id="UP000077667">
    <property type="component" value="Chromosome"/>
</dbReference>
<protein>
    <recommendedName>
        <fullName evidence="1">Glycosyltransferase 2-like domain-containing protein</fullName>
    </recommendedName>
</protein>
<proteinExistence type="predicted"/>
<feature type="domain" description="Glycosyltransferase 2-like" evidence="1">
    <location>
        <begin position="6"/>
        <end position="131"/>
    </location>
</feature>
<dbReference type="AlphaFoldDB" id="A0A1A9HZR5"/>
<reference evidence="2 3" key="1">
    <citation type="submission" date="2016-05" db="EMBL/GenBank/DDBJ databases">
        <title>Niabella ginsenosidivorans BS26 whole genome sequencing.</title>
        <authorList>
            <person name="Im W.T."/>
            <person name="Siddiqi M.Z."/>
        </authorList>
    </citation>
    <scope>NUCLEOTIDE SEQUENCE [LARGE SCALE GENOMIC DNA]</scope>
    <source>
        <strain evidence="2 3">BS26</strain>
    </source>
</reference>
<evidence type="ECO:0000313" key="3">
    <source>
        <dbReference type="Proteomes" id="UP000077667"/>
    </source>
</evidence>